<accession>A0A8J4YKT0</accession>
<dbReference type="PANTHER" id="PTHR47510:SF3">
    <property type="entry name" value="ENDO_EXONUCLEASE_PHOSPHATASE DOMAIN-CONTAINING PROTEIN"/>
    <property type="match status" value="1"/>
</dbReference>
<dbReference type="AlphaFoldDB" id="A0A8J4YKT0"/>
<reference evidence="2" key="1">
    <citation type="submission" date="2020-07" db="EMBL/GenBank/DDBJ databases">
        <title>The High-quality genome of the commercially important snow crab, Chionoecetes opilio.</title>
        <authorList>
            <person name="Jeong J.-H."/>
            <person name="Ryu S."/>
        </authorList>
    </citation>
    <scope>NUCLEOTIDE SEQUENCE</scope>
    <source>
        <strain evidence="2">MADBK_172401_WGS</strain>
        <tissue evidence="2">Digestive gland</tissue>
    </source>
</reference>
<proteinExistence type="predicted"/>
<name>A0A8J4YKT0_CHIOP</name>
<dbReference type="InterPro" id="IPR005135">
    <property type="entry name" value="Endo/exonuclease/phosphatase"/>
</dbReference>
<evidence type="ECO:0000313" key="3">
    <source>
        <dbReference type="Proteomes" id="UP000770661"/>
    </source>
</evidence>
<dbReference type="Proteomes" id="UP000770661">
    <property type="component" value="Unassembled WGS sequence"/>
</dbReference>
<dbReference type="GO" id="GO:0003824">
    <property type="term" value="F:catalytic activity"/>
    <property type="evidence" value="ECO:0007669"/>
    <property type="project" value="InterPro"/>
</dbReference>
<dbReference type="Pfam" id="PF03372">
    <property type="entry name" value="Exo_endo_phos"/>
    <property type="match status" value="1"/>
</dbReference>
<feature type="domain" description="Endonuclease/exonuclease/phosphatase" evidence="1">
    <location>
        <begin position="23"/>
        <end position="222"/>
    </location>
</feature>
<comment type="caution">
    <text evidence="2">The sequence shown here is derived from an EMBL/GenBank/DDBJ whole genome shotgun (WGS) entry which is preliminary data.</text>
</comment>
<dbReference type="EMBL" id="JACEEZ010001338">
    <property type="protein sequence ID" value="KAG0729322.1"/>
    <property type="molecule type" value="Genomic_DNA"/>
</dbReference>
<evidence type="ECO:0000313" key="2">
    <source>
        <dbReference type="EMBL" id="KAG0729322.1"/>
    </source>
</evidence>
<dbReference type="SUPFAM" id="SSF56219">
    <property type="entry name" value="DNase I-like"/>
    <property type="match status" value="1"/>
</dbReference>
<evidence type="ECO:0000259" key="1">
    <source>
        <dbReference type="Pfam" id="PF03372"/>
    </source>
</evidence>
<sequence>MEPRRSTPRRCYKPDNSEVIIISANLRGFHTNVGELTHSVIIKNRADIVFVCETFLDDKVPESYARVQGYSVWLRKDRSTQGGGVAFCYKETLNVQVVEPSVPVPRGLELLALKIIDSNGKGMLCVGCYRPPSQGTVLLDFLTVNIDTMMTANQCENLIIIGDLNQNVVRDAFNMLLVVYDLHNYVSFPTHSSGSSLDPVVTDLPPHTVQCFPLDFVGTSDHVAVLTKIHFKRPREKIHSRTLWKWEAANWGALRSTLCRTDWEDVLHGDIDQKVGRLTELLHAQQVRWVPNSVHKTKASDQPWFGPECRAASDAKYRAWLAFRRHPTARNRHTHREAAKRMRTTQEWASEQWNVNLRGQLKRGQVGSKRWWSLVKEQQGESRGNTVPPLVRGDGSVAQTARDKANLLAMHFTEKIKGLEVLYKAQVRSSMEYACLGWGGAANKHLALLNKVQGRAVRLIRDSGAGQEPHLHSLQHRRDVAGLTVMYKVHQQRVPHLHTLRQPLRRAQVTTRAAALAPAELLQPRCRTWHHQRKFVCVYVGWWNALLASQPRHGGTAVQEFKELVNAWLPR</sequence>
<dbReference type="Gene3D" id="3.60.10.10">
    <property type="entry name" value="Endonuclease/exonuclease/phosphatase"/>
    <property type="match status" value="1"/>
</dbReference>
<dbReference type="PANTHER" id="PTHR47510">
    <property type="entry name" value="REVERSE TRANSCRIPTASE DOMAIN-CONTAINING PROTEIN"/>
    <property type="match status" value="1"/>
</dbReference>
<gene>
    <name evidence="2" type="ORF">GWK47_003509</name>
</gene>
<keyword evidence="3" id="KW-1185">Reference proteome</keyword>
<protein>
    <recommendedName>
        <fullName evidence="1">Endonuclease/exonuclease/phosphatase domain-containing protein</fullName>
    </recommendedName>
</protein>
<dbReference type="InterPro" id="IPR036691">
    <property type="entry name" value="Endo/exonu/phosph_ase_sf"/>
</dbReference>
<organism evidence="2 3">
    <name type="scientific">Chionoecetes opilio</name>
    <name type="common">Atlantic snow crab</name>
    <name type="synonym">Cancer opilio</name>
    <dbReference type="NCBI Taxonomy" id="41210"/>
    <lineage>
        <taxon>Eukaryota</taxon>
        <taxon>Metazoa</taxon>
        <taxon>Ecdysozoa</taxon>
        <taxon>Arthropoda</taxon>
        <taxon>Crustacea</taxon>
        <taxon>Multicrustacea</taxon>
        <taxon>Malacostraca</taxon>
        <taxon>Eumalacostraca</taxon>
        <taxon>Eucarida</taxon>
        <taxon>Decapoda</taxon>
        <taxon>Pleocyemata</taxon>
        <taxon>Brachyura</taxon>
        <taxon>Eubrachyura</taxon>
        <taxon>Majoidea</taxon>
        <taxon>Majidae</taxon>
        <taxon>Chionoecetes</taxon>
    </lineage>
</organism>
<dbReference type="OrthoDB" id="6370583at2759"/>